<reference evidence="8" key="1">
    <citation type="submission" date="2018-06" db="EMBL/GenBank/DDBJ databases">
        <authorList>
            <person name="Zhirakovskaya E."/>
        </authorList>
    </citation>
    <scope>NUCLEOTIDE SEQUENCE</scope>
</reference>
<evidence type="ECO:0000313" key="8">
    <source>
        <dbReference type="EMBL" id="VAX30837.1"/>
    </source>
</evidence>
<sequence length="746" mass="80720">MANHDIEQPDIIYTKVDEAPELASGSFLAIIQSFTKVAGINIGTKDISLAGRIISQFPDRLKEAQRQPDDLALLGEIVLKDSANVIKLPNISASLPQIQAAIAELQSQGFNIPDYPEAPKNDEEKAIKAKFDKVKGSAVNPVLRQGNSDRRAAVSVKNYAKSNPHKMGKWSKDSKTNVAHMKSGDFFSNEKSAVITDKSAGNGRIEFVAEDGSVTVLKEKIVLDKGDIVDATKMSRSALRAFIKQAIADAKEQGVLLSLHMKATMMKVSDPIIFGHGVTVLFADVFEKHADTFKELGVNANNGLGDVYAKITGLPEAKQKEIEADIQACIKAGPELAMVNSDKGITNFHVPSDIIVDASMAAMIRTSGKMWGPDGNEHDSLAMIPDNSYAGIFQSAIDFCRENGEFDPTTMGTVPNVGLMAQKAEEYGSHDKTFEAPGKGSVRVIDGAGETLHQIDVEEGDIFRACQVKDIPIQDWVKLAVTRGRASSMPVVFWLDKNRAHDAQLIEKVTLYLKDHDTAGLDIQTMAPVDAMQHALKRAKAGKDTISATGNVLRDYLTDLFPILELGTSAKMLSIVPLINGGGLFETGAGGSAPKHVQQFVKEGHLRWESLGEFLALSESLAHLGIKTGNAKAKVLAETLDQAAGKLMENKKSPGRELGQLDNAGTHVYLACYWAKALAEQNDDQALKDHFTPVAKAIEEKLDVILKELDASKGKPVDLGGYFRTDPDKVKAAMRPSATFNKILQG</sequence>
<name>A0A3B1DQ95_9ZZZZ</name>
<evidence type="ECO:0000256" key="1">
    <source>
        <dbReference type="ARBA" id="ARBA00001946"/>
    </source>
</evidence>
<dbReference type="PANTHER" id="PTHR36999">
    <property type="entry name" value="ISOCITRATE DEHYDROGENASE [NADP]"/>
    <property type="match status" value="1"/>
</dbReference>
<keyword evidence="6" id="KW-0521">NADP</keyword>
<evidence type="ECO:0000256" key="6">
    <source>
        <dbReference type="ARBA" id="ARBA00022857"/>
    </source>
</evidence>
<dbReference type="SUPFAM" id="SSF53659">
    <property type="entry name" value="Isocitrate/Isopropylmalate dehydrogenase-like"/>
    <property type="match status" value="1"/>
</dbReference>
<dbReference type="PANTHER" id="PTHR36999:SF1">
    <property type="entry name" value="ISOCITRATE DEHYDROGENASE (NADP(+))"/>
    <property type="match status" value="1"/>
</dbReference>
<gene>
    <name evidence="8" type="ORF">MNBD_NITROSPINAE05-881</name>
</gene>
<dbReference type="GO" id="GO:0006099">
    <property type="term" value="P:tricarboxylic acid cycle"/>
    <property type="evidence" value="ECO:0007669"/>
    <property type="project" value="UniProtKB-KW"/>
</dbReference>
<keyword evidence="3" id="KW-0816">Tricarboxylic acid cycle</keyword>
<dbReference type="Pfam" id="PF03971">
    <property type="entry name" value="IDH"/>
    <property type="match status" value="1"/>
</dbReference>
<dbReference type="GO" id="GO:0006097">
    <property type="term" value="P:glyoxylate cycle"/>
    <property type="evidence" value="ECO:0007669"/>
    <property type="project" value="UniProtKB-KW"/>
</dbReference>
<keyword evidence="2" id="KW-0329">Glyoxylate bypass</keyword>
<dbReference type="EMBL" id="UOGG01000130">
    <property type="protein sequence ID" value="VAX30837.1"/>
    <property type="molecule type" value="Genomic_DNA"/>
</dbReference>
<accession>A0A3B1DQ95</accession>
<dbReference type="PIRSF" id="PIRSF009407">
    <property type="entry name" value="IDH_monmr"/>
    <property type="match status" value="1"/>
</dbReference>
<keyword evidence="5" id="KW-0460">Magnesium</keyword>
<proteinExistence type="predicted"/>
<comment type="cofactor">
    <cofactor evidence="1">
        <name>Mg(2+)</name>
        <dbReference type="ChEBI" id="CHEBI:18420"/>
    </cofactor>
</comment>
<dbReference type="Gene3D" id="3.40.718.10">
    <property type="entry name" value="Isopropylmalate Dehydrogenase"/>
    <property type="match status" value="2"/>
</dbReference>
<dbReference type="AlphaFoldDB" id="A0A3B1DQ95"/>
<evidence type="ECO:0000256" key="4">
    <source>
        <dbReference type="ARBA" id="ARBA00022723"/>
    </source>
</evidence>
<keyword evidence="7 8" id="KW-0560">Oxidoreductase</keyword>
<organism evidence="8">
    <name type="scientific">hydrothermal vent metagenome</name>
    <dbReference type="NCBI Taxonomy" id="652676"/>
    <lineage>
        <taxon>unclassified sequences</taxon>
        <taxon>metagenomes</taxon>
        <taxon>ecological metagenomes</taxon>
    </lineage>
</organism>
<dbReference type="GO" id="GO:0004450">
    <property type="term" value="F:isocitrate dehydrogenase (NADP+) activity"/>
    <property type="evidence" value="ECO:0007669"/>
    <property type="project" value="UniProtKB-EC"/>
</dbReference>
<evidence type="ECO:0000256" key="7">
    <source>
        <dbReference type="ARBA" id="ARBA00023002"/>
    </source>
</evidence>
<keyword evidence="4" id="KW-0479">Metal-binding</keyword>
<dbReference type="InterPro" id="IPR004436">
    <property type="entry name" value="Isocitrate_DH_NADP_mono"/>
</dbReference>
<protein>
    <submittedName>
        <fullName evidence="8">Isocitrate dehydrogenase [NADP] Monomeric isocitrate dehydrogenase [NADP]</fullName>
        <ecNumber evidence="8">1.1.1.42</ecNumber>
    </submittedName>
</protein>
<dbReference type="GO" id="GO:0046872">
    <property type="term" value="F:metal ion binding"/>
    <property type="evidence" value="ECO:0007669"/>
    <property type="project" value="UniProtKB-KW"/>
</dbReference>
<dbReference type="EC" id="1.1.1.42" evidence="8"/>
<evidence type="ECO:0000256" key="3">
    <source>
        <dbReference type="ARBA" id="ARBA00022532"/>
    </source>
</evidence>
<evidence type="ECO:0000256" key="2">
    <source>
        <dbReference type="ARBA" id="ARBA00022435"/>
    </source>
</evidence>
<dbReference type="NCBIfam" id="TIGR00178">
    <property type="entry name" value="monomer_idh"/>
    <property type="match status" value="1"/>
</dbReference>
<evidence type="ECO:0000256" key="5">
    <source>
        <dbReference type="ARBA" id="ARBA00022842"/>
    </source>
</evidence>